<evidence type="ECO:0000313" key="3">
    <source>
        <dbReference type="Proteomes" id="UP000077671"/>
    </source>
</evidence>
<gene>
    <name evidence="2" type="ORF">A4X03_0g913</name>
</gene>
<evidence type="ECO:0000256" key="1">
    <source>
        <dbReference type="SAM" id="MobiDB-lite"/>
    </source>
</evidence>
<organism evidence="2 3">
    <name type="scientific">Tilletia caries</name>
    <name type="common">wheat bunt fungus</name>
    <dbReference type="NCBI Taxonomy" id="13290"/>
    <lineage>
        <taxon>Eukaryota</taxon>
        <taxon>Fungi</taxon>
        <taxon>Dikarya</taxon>
        <taxon>Basidiomycota</taxon>
        <taxon>Ustilaginomycotina</taxon>
        <taxon>Exobasidiomycetes</taxon>
        <taxon>Tilletiales</taxon>
        <taxon>Tilletiaceae</taxon>
        <taxon>Tilletia</taxon>
    </lineage>
</organism>
<reference evidence="2" key="1">
    <citation type="submission" date="2016-04" db="EMBL/GenBank/DDBJ databases">
        <authorList>
            <person name="Nguyen H.D."/>
            <person name="Kesanakurti P."/>
            <person name="Cullis J."/>
            <person name="Levesque C.A."/>
            <person name="Hambleton S."/>
        </authorList>
    </citation>
    <scope>NUCLEOTIDE SEQUENCE</scope>
    <source>
        <strain evidence="2">DAOMC 238032</strain>
    </source>
</reference>
<dbReference type="EMBL" id="LWDD02000064">
    <property type="protein sequence ID" value="KAE8264486.1"/>
    <property type="molecule type" value="Genomic_DNA"/>
</dbReference>
<reference evidence="2" key="2">
    <citation type="journal article" date="2019" name="IMA Fungus">
        <title>Genome sequencing and comparison of five Tilletia species to identify candidate genes for the detection of regulated species infecting wheat.</title>
        <authorList>
            <person name="Nguyen H.D.T."/>
            <person name="Sultana T."/>
            <person name="Kesanakurti P."/>
            <person name="Hambleton S."/>
        </authorList>
    </citation>
    <scope>NUCLEOTIDE SEQUENCE</scope>
    <source>
        <strain evidence="2">DAOMC 238032</strain>
    </source>
</reference>
<evidence type="ECO:0000313" key="2">
    <source>
        <dbReference type="EMBL" id="KAE8264486.1"/>
    </source>
</evidence>
<protein>
    <submittedName>
        <fullName evidence="2">Uncharacterized protein</fullName>
    </submittedName>
</protein>
<feature type="region of interest" description="Disordered" evidence="1">
    <location>
        <begin position="44"/>
        <end position="80"/>
    </location>
</feature>
<name>A0A177UR12_9BASI</name>
<dbReference type="AlphaFoldDB" id="A0A177UR12"/>
<dbReference type="Proteomes" id="UP000077671">
    <property type="component" value="Unassembled WGS sequence"/>
</dbReference>
<sequence length="576" mass="64373">MAAMCSARICQDEDTAPVATSSLDVLPQEILVLILRFACSTCPRRSGETVGNDEDDDEVEIEDKDKDGSDDGRRVPTRSAPMYESTVLRTLSEYEVVDHVDLWTCRQAALVCKRWKPIVTSCLYESVQLRDAWSLQRFARSIRSQPQLGKSVKNLLVGHVSPGPPLPTRTTSDPPGENIYRCFGFEDEDTTEEFRAAMAEFCSSCGLDGTGVCPHIVGLDAKRSWIGTDEWVHRIFEVHERFVDRRPLSRNPGVEADHFLHPVLFARSRAVYLLTGDLLPPYSFPTFDDLPRQDEDDTHPSNVWDGVPEPKEEVEGLVQDMTALTTRSVHKSQAPTIQGLLRDVVAILRRSPGLQSLFLNGTFERAITSPTVPFASSFPRLRNVSFGPPPAYWEVELNFGGPDHPIFAHVEDLAVYGCLFFTGEARALAGENGALPNLKRLRWCYTLEPVDMESIDIYTTLDTIRLLLGINRDARAEAAREEAEFRAQAQLSEDFALALSQPRPATRRGVQHLHCTFSHSAVIELRQQAEPELLADPRLTIAIARSDDQIEDVYRSVACWRALVAGKPPDQGLFSL</sequence>
<feature type="compositionally biased region" description="Acidic residues" evidence="1">
    <location>
        <begin position="51"/>
        <end position="62"/>
    </location>
</feature>
<accession>A0A177UR12</accession>
<proteinExistence type="predicted"/>
<feature type="compositionally biased region" description="Basic and acidic residues" evidence="1">
    <location>
        <begin position="63"/>
        <end position="74"/>
    </location>
</feature>
<comment type="caution">
    <text evidence="2">The sequence shown here is derived from an EMBL/GenBank/DDBJ whole genome shotgun (WGS) entry which is preliminary data.</text>
</comment>